<dbReference type="PROSITE" id="PS50110">
    <property type="entry name" value="RESPONSE_REGULATORY"/>
    <property type="match status" value="1"/>
</dbReference>
<name>A0A1W6Z8D0_9BORD</name>
<accession>A0A1W6Z8D0</accession>
<sequence>MSEFPSALVVAEPHPLIRTLLSDALKRQGIQALPVADTDEAIVALETRGDVCAIICDATVAGTLDGYMLAWASNQRWPLVSFALTAEHFSADLEKVPDDVFVMRKPYALSTMLTWADQARRAAALRRDTHP</sequence>
<feature type="domain" description="Response regulatory" evidence="2">
    <location>
        <begin position="7"/>
        <end position="120"/>
    </location>
</feature>
<dbReference type="Proteomes" id="UP000194161">
    <property type="component" value="Chromosome"/>
</dbReference>
<protein>
    <recommendedName>
        <fullName evidence="2">Response regulatory domain-containing protein</fullName>
    </recommendedName>
</protein>
<evidence type="ECO:0000313" key="3">
    <source>
        <dbReference type="EMBL" id="ARP93380.1"/>
    </source>
</evidence>
<dbReference type="EMBL" id="CP021111">
    <property type="protein sequence ID" value="ARP93380.1"/>
    <property type="molecule type" value="Genomic_DNA"/>
</dbReference>
<dbReference type="STRING" id="463040.CAL15_02670"/>
<organism evidence="3 4">
    <name type="scientific">Bordetella genomosp. 13</name>
    <dbReference type="NCBI Taxonomy" id="463040"/>
    <lineage>
        <taxon>Bacteria</taxon>
        <taxon>Pseudomonadati</taxon>
        <taxon>Pseudomonadota</taxon>
        <taxon>Betaproteobacteria</taxon>
        <taxon>Burkholderiales</taxon>
        <taxon>Alcaligenaceae</taxon>
        <taxon>Bordetella</taxon>
    </lineage>
</organism>
<proteinExistence type="predicted"/>
<dbReference type="InterPro" id="IPR011006">
    <property type="entry name" value="CheY-like_superfamily"/>
</dbReference>
<dbReference type="SUPFAM" id="SSF52172">
    <property type="entry name" value="CheY-like"/>
    <property type="match status" value="1"/>
</dbReference>
<dbReference type="OrthoDB" id="9784719at2"/>
<evidence type="ECO:0000259" key="2">
    <source>
        <dbReference type="PROSITE" id="PS50110"/>
    </source>
</evidence>
<dbReference type="RefSeq" id="WP_086077219.1">
    <property type="nucleotide sequence ID" value="NZ_CP021111.1"/>
</dbReference>
<dbReference type="InterPro" id="IPR001789">
    <property type="entry name" value="Sig_transdc_resp-reg_receiver"/>
</dbReference>
<dbReference type="KEGG" id="bgm:CAL15_02670"/>
<feature type="modified residue" description="4-aspartylphosphate" evidence="1">
    <location>
        <position position="57"/>
    </location>
</feature>
<keyword evidence="1" id="KW-0597">Phosphoprotein</keyword>
<dbReference type="Gene3D" id="3.40.50.2300">
    <property type="match status" value="1"/>
</dbReference>
<dbReference type="AlphaFoldDB" id="A0A1W6Z8D0"/>
<dbReference type="GO" id="GO:0000160">
    <property type="term" value="P:phosphorelay signal transduction system"/>
    <property type="evidence" value="ECO:0007669"/>
    <property type="project" value="InterPro"/>
</dbReference>
<evidence type="ECO:0000313" key="4">
    <source>
        <dbReference type="Proteomes" id="UP000194161"/>
    </source>
</evidence>
<gene>
    <name evidence="3" type="ORF">CAL15_02670</name>
</gene>
<reference evidence="3 4" key="1">
    <citation type="submission" date="2017-05" db="EMBL/GenBank/DDBJ databases">
        <title>Complete and WGS of Bordetella genogroups.</title>
        <authorList>
            <person name="Spilker T."/>
            <person name="LiPuma J."/>
        </authorList>
    </citation>
    <scope>NUCLEOTIDE SEQUENCE [LARGE SCALE GENOMIC DNA]</scope>
    <source>
        <strain evidence="3 4">AU7206</strain>
    </source>
</reference>
<evidence type="ECO:0000256" key="1">
    <source>
        <dbReference type="PROSITE-ProRule" id="PRU00169"/>
    </source>
</evidence>
<keyword evidence="4" id="KW-1185">Reference proteome</keyword>